<reference evidence="9 10" key="1">
    <citation type="submission" date="2018-09" db="EMBL/GenBank/DDBJ databases">
        <title>Nocardia yunnanensis sp. nov., an actinomycete isolated from a soil sample.</title>
        <authorList>
            <person name="Zhang J."/>
        </authorList>
    </citation>
    <scope>NUCLEOTIDE SEQUENCE [LARGE SCALE GENOMIC DNA]</scope>
    <source>
        <strain evidence="9 10">CFHS0054</strain>
    </source>
</reference>
<keyword evidence="10" id="KW-1185">Reference proteome</keyword>
<dbReference type="KEGG" id="nyu:D7D52_32560"/>
<dbReference type="EC" id="4.1.1.97" evidence="3"/>
<feature type="compositionally biased region" description="Polar residues" evidence="7">
    <location>
        <begin position="75"/>
        <end position="90"/>
    </location>
</feature>
<protein>
    <recommendedName>
        <fullName evidence="3">2-oxo-4-hydroxy-4-carboxy-5-ureidoimidazoline decarboxylase</fullName>
        <ecNumber evidence="3">4.1.1.97</ecNumber>
    </recommendedName>
</protein>
<evidence type="ECO:0000256" key="1">
    <source>
        <dbReference type="ARBA" id="ARBA00001163"/>
    </source>
</evidence>
<comment type="catalytic activity">
    <reaction evidence="1">
        <text>5-hydroxy-2-oxo-4-ureido-2,5-dihydro-1H-imidazole-5-carboxylate + H(+) = (S)-allantoin + CO2</text>
        <dbReference type="Rhea" id="RHEA:26301"/>
        <dbReference type="ChEBI" id="CHEBI:15378"/>
        <dbReference type="ChEBI" id="CHEBI:15678"/>
        <dbReference type="ChEBI" id="CHEBI:16526"/>
        <dbReference type="ChEBI" id="CHEBI:58639"/>
        <dbReference type="EC" id="4.1.1.97"/>
    </reaction>
</comment>
<accession>A0A386ZQ87</accession>
<dbReference type="SUPFAM" id="SSF158694">
    <property type="entry name" value="UraD-Like"/>
    <property type="match status" value="1"/>
</dbReference>
<dbReference type="GO" id="GO:0019628">
    <property type="term" value="P:urate catabolic process"/>
    <property type="evidence" value="ECO:0007669"/>
    <property type="project" value="TreeGrafter"/>
</dbReference>
<dbReference type="PANTHER" id="PTHR43466">
    <property type="entry name" value="2-OXO-4-HYDROXY-4-CARBOXY-5-UREIDOIMIDAZOLINE DECARBOXYLASE-RELATED"/>
    <property type="match status" value="1"/>
</dbReference>
<sequence>MTLVEFNSTAGEELRPDLLTCCDAPTWADGVLADRPYADIDSLLARASELAAGLSGAEVDRALSAHPRIGDRVQGSDTHSAWSRQEQSGVSQDESVAAQLLEGNLAYEQRFGKVFLICATGLSAEQILASLNQRLTNDDETEAKVVAEELRKIAVLRLRKVFDA</sequence>
<feature type="region of interest" description="Disordered" evidence="7">
    <location>
        <begin position="67"/>
        <end position="90"/>
    </location>
</feature>
<dbReference type="NCBIfam" id="TIGR03180">
    <property type="entry name" value="UraD_2"/>
    <property type="match status" value="1"/>
</dbReference>
<evidence type="ECO:0000256" key="7">
    <source>
        <dbReference type="SAM" id="MobiDB-lite"/>
    </source>
</evidence>
<feature type="domain" description="Oxo-4-hydroxy-4-carboxy-5-ureidoimidazoline decarboxylase" evidence="8">
    <location>
        <begin position="10"/>
        <end position="159"/>
    </location>
</feature>
<dbReference type="PANTHER" id="PTHR43466:SF1">
    <property type="entry name" value="2-OXO-4-HYDROXY-4-CARBOXY-5-UREIDOIMIDAZOLINE DECARBOXYLASE-RELATED"/>
    <property type="match status" value="1"/>
</dbReference>
<evidence type="ECO:0000313" key="10">
    <source>
        <dbReference type="Proteomes" id="UP000267164"/>
    </source>
</evidence>
<dbReference type="InterPro" id="IPR017595">
    <property type="entry name" value="OHCU_decarboxylase-2"/>
</dbReference>
<proteinExistence type="predicted"/>
<comment type="pathway">
    <text evidence="2">Purine metabolism; urate degradation; (S)-allantoin from urate: step 3/3.</text>
</comment>
<evidence type="ECO:0000313" key="9">
    <source>
        <dbReference type="EMBL" id="AYF79568.1"/>
    </source>
</evidence>
<name>A0A386ZQ87_9NOCA</name>
<evidence type="ECO:0000256" key="2">
    <source>
        <dbReference type="ARBA" id="ARBA00004754"/>
    </source>
</evidence>
<dbReference type="InterPro" id="IPR018020">
    <property type="entry name" value="OHCU_decarboxylase"/>
</dbReference>
<keyword evidence="6 9" id="KW-0456">Lyase</keyword>
<dbReference type="AlphaFoldDB" id="A0A386ZQ87"/>
<gene>
    <name evidence="9" type="primary">uraD</name>
    <name evidence="9" type="ORF">D7D52_32560</name>
</gene>
<dbReference type="Gene3D" id="1.10.3330.10">
    <property type="entry name" value="Oxo-4-hydroxy-4-carboxy-5-ureidoimidazoline decarboxylase"/>
    <property type="match status" value="1"/>
</dbReference>
<dbReference type="Pfam" id="PF09349">
    <property type="entry name" value="OHCU_decarbox"/>
    <property type="match status" value="1"/>
</dbReference>
<dbReference type="GO" id="GO:0006144">
    <property type="term" value="P:purine nucleobase metabolic process"/>
    <property type="evidence" value="ECO:0007669"/>
    <property type="project" value="UniProtKB-KW"/>
</dbReference>
<keyword evidence="5" id="KW-0210">Decarboxylase</keyword>
<evidence type="ECO:0000256" key="6">
    <source>
        <dbReference type="ARBA" id="ARBA00023239"/>
    </source>
</evidence>
<evidence type="ECO:0000256" key="5">
    <source>
        <dbReference type="ARBA" id="ARBA00022793"/>
    </source>
</evidence>
<dbReference type="InterPro" id="IPR036778">
    <property type="entry name" value="OHCU_decarboxylase_sf"/>
</dbReference>
<dbReference type="OrthoDB" id="5243781at2"/>
<dbReference type="Proteomes" id="UP000267164">
    <property type="component" value="Chromosome"/>
</dbReference>
<dbReference type="NCBIfam" id="NF010372">
    <property type="entry name" value="PRK13798.1"/>
    <property type="match status" value="1"/>
</dbReference>
<dbReference type="GO" id="GO:0051997">
    <property type="term" value="F:2-oxo-4-hydroxy-4-carboxy-5-ureidoimidazoline decarboxylase activity"/>
    <property type="evidence" value="ECO:0007669"/>
    <property type="project" value="UniProtKB-EC"/>
</dbReference>
<evidence type="ECO:0000256" key="4">
    <source>
        <dbReference type="ARBA" id="ARBA00022631"/>
    </source>
</evidence>
<keyword evidence="4" id="KW-0659">Purine metabolism</keyword>
<organism evidence="9 10">
    <name type="scientific">Nocardia yunnanensis</name>
    <dbReference type="NCBI Taxonomy" id="2382165"/>
    <lineage>
        <taxon>Bacteria</taxon>
        <taxon>Bacillati</taxon>
        <taxon>Actinomycetota</taxon>
        <taxon>Actinomycetes</taxon>
        <taxon>Mycobacteriales</taxon>
        <taxon>Nocardiaceae</taxon>
        <taxon>Nocardia</taxon>
    </lineage>
</organism>
<evidence type="ECO:0000256" key="3">
    <source>
        <dbReference type="ARBA" id="ARBA00012257"/>
    </source>
</evidence>
<evidence type="ECO:0000259" key="8">
    <source>
        <dbReference type="Pfam" id="PF09349"/>
    </source>
</evidence>
<dbReference type="EMBL" id="CP032568">
    <property type="protein sequence ID" value="AYF79568.1"/>
    <property type="molecule type" value="Genomic_DNA"/>
</dbReference>